<dbReference type="AlphaFoldDB" id="A0A4C1WRY5"/>
<evidence type="ECO:0000313" key="2">
    <source>
        <dbReference type="Proteomes" id="UP000299102"/>
    </source>
</evidence>
<dbReference type="Proteomes" id="UP000299102">
    <property type="component" value="Unassembled WGS sequence"/>
</dbReference>
<dbReference type="EMBL" id="BGZK01000612">
    <property type="protein sequence ID" value="GBP52887.1"/>
    <property type="molecule type" value="Genomic_DNA"/>
</dbReference>
<sequence>MRIGNLKLATPTWPLNYSPRITRGSRVSRCVFYALNVLAECGLGRNRKRTSLHAVLSPFGPYLSGDRRSGVLSCDHAPIHNGNNNEIRDRGKHRPKASKAALVTLRERKGLRILCFEGSAFIFRICVQPYAMIHPR</sequence>
<comment type="caution">
    <text evidence="1">The sequence shown here is derived from an EMBL/GenBank/DDBJ whole genome shotgun (WGS) entry which is preliminary data.</text>
</comment>
<keyword evidence="2" id="KW-1185">Reference proteome</keyword>
<name>A0A4C1WRY5_EUMVA</name>
<organism evidence="1 2">
    <name type="scientific">Eumeta variegata</name>
    <name type="common">Bagworm moth</name>
    <name type="synonym">Eumeta japonica</name>
    <dbReference type="NCBI Taxonomy" id="151549"/>
    <lineage>
        <taxon>Eukaryota</taxon>
        <taxon>Metazoa</taxon>
        <taxon>Ecdysozoa</taxon>
        <taxon>Arthropoda</taxon>
        <taxon>Hexapoda</taxon>
        <taxon>Insecta</taxon>
        <taxon>Pterygota</taxon>
        <taxon>Neoptera</taxon>
        <taxon>Endopterygota</taxon>
        <taxon>Lepidoptera</taxon>
        <taxon>Glossata</taxon>
        <taxon>Ditrysia</taxon>
        <taxon>Tineoidea</taxon>
        <taxon>Psychidae</taxon>
        <taxon>Oiketicinae</taxon>
        <taxon>Eumeta</taxon>
    </lineage>
</organism>
<proteinExistence type="predicted"/>
<accession>A0A4C1WRY5</accession>
<evidence type="ECO:0000313" key="1">
    <source>
        <dbReference type="EMBL" id="GBP52887.1"/>
    </source>
</evidence>
<reference evidence="1 2" key="1">
    <citation type="journal article" date="2019" name="Commun. Biol.">
        <title>The bagworm genome reveals a unique fibroin gene that provides high tensile strength.</title>
        <authorList>
            <person name="Kono N."/>
            <person name="Nakamura H."/>
            <person name="Ohtoshi R."/>
            <person name="Tomita M."/>
            <person name="Numata K."/>
            <person name="Arakawa K."/>
        </authorList>
    </citation>
    <scope>NUCLEOTIDE SEQUENCE [LARGE SCALE GENOMIC DNA]</scope>
</reference>
<gene>
    <name evidence="1" type="ORF">EVAR_47542_1</name>
</gene>
<protein>
    <submittedName>
        <fullName evidence="1">Uncharacterized protein</fullName>
    </submittedName>
</protein>